<sequence length="156" mass="15275">MLPRIAAAALIAAAVVLAPVPAVAATASEDPGLQQRIDAVLAEFPGGTQTGPDEVSWQDGAVVLTLESEGQLAARSVGSCATGTHCVYSGSGLSGSKLTFSTCSTQSVAPLGAPVASIANARSVVVRAYNSIGVVGSVSANGSASTSSWGVTKVGC</sequence>
<dbReference type="EMBL" id="BMRJ01000001">
    <property type="protein sequence ID" value="GGR22261.1"/>
    <property type="molecule type" value="Genomic_DNA"/>
</dbReference>
<evidence type="ECO:0008006" key="4">
    <source>
        <dbReference type="Google" id="ProtNLM"/>
    </source>
</evidence>
<comment type="caution">
    <text evidence="2">The sequence shown here is derived from an EMBL/GenBank/DDBJ whole genome shotgun (WGS) entry which is preliminary data.</text>
</comment>
<dbReference type="Proteomes" id="UP000610303">
    <property type="component" value="Unassembled WGS sequence"/>
</dbReference>
<proteinExistence type="predicted"/>
<evidence type="ECO:0000313" key="2">
    <source>
        <dbReference type="EMBL" id="GGR22261.1"/>
    </source>
</evidence>
<reference evidence="2" key="2">
    <citation type="submission" date="2020-09" db="EMBL/GenBank/DDBJ databases">
        <authorList>
            <person name="Sun Q."/>
            <person name="Ohkuma M."/>
        </authorList>
    </citation>
    <scope>NUCLEOTIDE SEQUENCE</scope>
    <source>
        <strain evidence="2">JCM 3346</strain>
    </source>
</reference>
<name>A0A918CI19_AGRME</name>
<keyword evidence="1" id="KW-0732">Signal</keyword>
<organism evidence="2 3">
    <name type="scientific">Agromyces mediolanus</name>
    <name type="common">Corynebacterium mediolanum</name>
    <dbReference type="NCBI Taxonomy" id="41986"/>
    <lineage>
        <taxon>Bacteria</taxon>
        <taxon>Bacillati</taxon>
        <taxon>Actinomycetota</taxon>
        <taxon>Actinomycetes</taxon>
        <taxon>Micrococcales</taxon>
        <taxon>Microbacteriaceae</taxon>
        <taxon>Agromyces</taxon>
    </lineage>
</organism>
<accession>A0A918CI19</accession>
<evidence type="ECO:0000256" key="1">
    <source>
        <dbReference type="SAM" id="SignalP"/>
    </source>
</evidence>
<protein>
    <recommendedName>
        <fullName evidence="4">Secreted protein</fullName>
    </recommendedName>
</protein>
<evidence type="ECO:0000313" key="3">
    <source>
        <dbReference type="Proteomes" id="UP000610303"/>
    </source>
</evidence>
<dbReference type="AlphaFoldDB" id="A0A918CI19"/>
<feature type="chain" id="PRO_5037846665" description="Secreted protein" evidence="1">
    <location>
        <begin position="25"/>
        <end position="156"/>
    </location>
</feature>
<feature type="signal peptide" evidence="1">
    <location>
        <begin position="1"/>
        <end position="24"/>
    </location>
</feature>
<keyword evidence="3" id="KW-1185">Reference proteome</keyword>
<gene>
    <name evidence="2" type="ORF">GCM10010196_14860</name>
</gene>
<reference evidence="2" key="1">
    <citation type="journal article" date="2014" name="Int. J. Syst. Evol. Microbiol.">
        <title>Complete genome sequence of Corynebacterium casei LMG S-19264T (=DSM 44701T), isolated from a smear-ripened cheese.</title>
        <authorList>
            <consortium name="US DOE Joint Genome Institute (JGI-PGF)"/>
            <person name="Walter F."/>
            <person name="Albersmeier A."/>
            <person name="Kalinowski J."/>
            <person name="Ruckert C."/>
        </authorList>
    </citation>
    <scope>NUCLEOTIDE SEQUENCE</scope>
    <source>
        <strain evidence="2">JCM 3346</strain>
    </source>
</reference>